<dbReference type="InterPro" id="IPR011659">
    <property type="entry name" value="WD40"/>
</dbReference>
<dbReference type="InterPro" id="IPR013207">
    <property type="entry name" value="LGFP"/>
</dbReference>
<dbReference type="PROSITE" id="PS51257">
    <property type="entry name" value="PROKAR_LIPOPROTEIN"/>
    <property type="match status" value="1"/>
</dbReference>
<evidence type="ECO:0000256" key="1">
    <source>
        <dbReference type="ARBA" id="ARBA00009820"/>
    </source>
</evidence>
<dbReference type="SUPFAM" id="SSF69304">
    <property type="entry name" value="Tricorn protease N-terminal domain"/>
    <property type="match status" value="1"/>
</dbReference>
<name>A0A2H0YNG3_9BACT</name>
<dbReference type="EMBL" id="PEYC01000046">
    <property type="protein sequence ID" value="PIS39966.1"/>
    <property type="molecule type" value="Genomic_DNA"/>
</dbReference>
<dbReference type="PANTHER" id="PTHR36842:SF1">
    <property type="entry name" value="PROTEIN TOLB"/>
    <property type="match status" value="1"/>
</dbReference>
<gene>
    <name evidence="2" type="ORF">COT32_02320</name>
</gene>
<evidence type="ECO:0008006" key="4">
    <source>
        <dbReference type="Google" id="ProtNLM"/>
    </source>
</evidence>
<protein>
    <recommendedName>
        <fullName evidence="4">DUF5050 domain-containing protein</fullName>
    </recommendedName>
</protein>
<evidence type="ECO:0000313" key="2">
    <source>
        <dbReference type="EMBL" id="PIS39966.1"/>
    </source>
</evidence>
<dbReference type="Pfam" id="PF08310">
    <property type="entry name" value="LGFP"/>
    <property type="match status" value="1"/>
</dbReference>
<dbReference type="Proteomes" id="UP000231472">
    <property type="component" value="Unassembled WGS sequence"/>
</dbReference>
<dbReference type="Pfam" id="PF07676">
    <property type="entry name" value="PD40"/>
    <property type="match status" value="3"/>
</dbReference>
<reference evidence="3" key="1">
    <citation type="submission" date="2017-09" db="EMBL/GenBank/DDBJ databases">
        <title>Depth-based differentiation of microbial function through sediment-hosted aquifers and enrichment of novel symbionts in the deep terrestrial subsurface.</title>
        <authorList>
            <person name="Probst A.J."/>
            <person name="Ladd B."/>
            <person name="Jarett J.K."/>
            <person name="Geller-Mcgrath D.E."/>
            <person name="Sieber C.M.K."/>
            <person name="Emerson J.B."/>
            <person name="Anantharaman K."/>
            <person name="Thomas B.C."/>
            <person name="Malmstrom R."/>
            <person name="Stieglmeier M."/>
            <person name="Klingl A."/>
            <person name="Woyke T."/>
            <person name="Ryan C.M."/>
            <person name="Banfield J.F."/>
        </authorList>
    </citation>
    <scope>NUCLEOTIDE SEQUENCE [LARGE SCALE GENOMIC DNA]</scope>
</reference>
<dbReference type="Gene3D" id="2.120.10.30">
    <property type="entry name" value="TolB, C-terminal domain"/>
    <property type="match status" value="3"/>
</dbReference>
<sequence>MKTTRKIMIVLGAMIVLFGLMGCGKNENEEKKEVREKEAKSIVGKWQQVETEKEPQIIEFLKDERVLIYDLKDIDKKEEKGLPGDYRFLDEKRVRMNLALFGPIDAEISPSGNEMILTSPFGKVEKYQKLDGGDIPTKDTPFEKVVPEKKTAILKVVFSRGVFQVGDFSVALGSVEREPSRTNLNFAITKVRKTGAEIEPLAITLADDHQNNYYCQLDITPYDDFPFHLLPIDFTYAKTASITMPKVAPIETIQIENTEKIAFKKLKLVKPLFKADFRETISQIGKSTQVGKFLFFTINGIVPDLYTWALELTIENKEYNELKGAVQSAVQFKDGRISPIGKPVIQEINGLSKEKVRLSLEPLRGQEVSQPVTMLVFYQDCSSGQTVLKLWPISEKNLPPRVGQGANEKIFIEAYQRNGGRQALGDPKGLPHWLAGGDKSKDEFDALVQEFPMSVIIWDKQKRASSAYVLHGAVLKKYQEPEIYRNLGPPTDDLKSWESSFGTKGVYGTFENGMITSRAGQTLIVMGKIYKKLKEENFIKGPLGFPVSDEIEVTSGAQGFDTTGRAQRFEGGFICLITEGEKAGQVSKISGAIANAYSALGVETSWLGFPISEPYQSLGLKPADQMEFEGGYIGSRDGEKWKAFPHEKGLMAFVSNRDRNQEIYVMEANGRNQINLTNNPADDSSPAWSPDGNRIVFESKRSGNWSIYVMDADGSNLRKLTDDKMSVSPAWFPDGLKIAFCSVAGTYDNRPVLGIFTMNEDGTNRTLLWKGFGIDPAVSPDGGKIAFGELNSLHGKTTQMWMMNSDGTGGRRVNIGLYSPAGFSWSPSGEAVVFYLPNLWADNVGLAEGEAIGAIDPRREITVWLTNKFGKDPCFSPDGKWIAFSYKGGIYIMDINGSLGRKIIGNTEGQNWGPSWTAGKQEKKTQVVSKETTEITIPSTEISEANIAEVNIPGKYILEEIDSQGKILGREPGLMNFQEDGTIIGSYSGRWVVQGEQINLFEGSKKVGSGKLLARAIVNWQVDDVLAWQTEKILKKEEAEMLRKGPEWIVVWSDYFSPENQSFGLKLQKDATFSMSGLLEEKWKIENGAVQIYKGEKKTDFTDGRLEGSNIVFKLKDGLVRLTRQN</sequence>
<comment type="similarity">
    <text evidence="1">Belongs to the TolB family.</text>
</comment>
<organism evidence="2 3">
    <name type="scientific">Candidatus Nealsonbacteria bacterium CG08_land_8_20_14_0_20_36_22</name>
    <dbReference type="NCBI Taxonomy" id="1974704"/>
    <lineage>
        <taxon>Bacteria</taxon>
        <taxon>Candidatus Nealsoniibacteriota</taxon>
    </lineage>
</organism>
<comment type="caution">
    <text evidence="2">The sequence shown here is derived from an EMBL/GenBank/DDBJ whole genome shotgun (WGS) entry which is preliminary data.</text>
</comment>
<proteinExistence type="inferred from homology"/>
<dbReference type="AlphaFoldDB" id="A0A2H0YNG3"/>
<evidence type="ECO:0000313" key="3">
    <source>
        <dbReference type="Proteomes" id="UP000231472"/>
    </source>
</evidence>
<dbReference type="InterPro" id="IPR011042">
    <property type="entry name" value="6-blade_b-propeller_TolB-like"/>
</dbReference>
<accession>A0A2H0YNG3</accession>
<dbReference type="PANTHER" id="PTHR36842">
    <property type="entry name" value="PROTEIN TOLB HOMOLOG"/>
    <property type="match status" value="1"/>
</dbReference>